<dbReference type="InterPro" id="IPR036770">
    <property type="entry name" value="Ankyrin_rpt-contain_sf"/>
</dbReference>
<dbReference type="GeneID" id="81433819"/>
<dbReference type="Pfam" id="PF12796">
    <property type="entry name" value="Ank_2"/>
    <property type="match status" value="3"/>
</dbReference>
<feature type="repeat" description="ANK" evidence="3">
    <location>
        <begin position="157"/>
        <end position="189"/>
    </location>
</feature>
<dbReference type="Proteomes" id="UP001147782">
    <property type="component" value="Unassembled WGS sequence"/>
</dbReference>
<feature type="repeat" description="ANK" evidence="3">
    <location>
        <begin position="265"/>
        <end position="297"/>
    </location>
</feature>
<accession>A0A9W9VWM5</accession>
<protein>
    <submittedName>
        <fullName evidence="4">2-5A-dependent ribonuclease</fullName>
    </submittedName>
</protein>
<dbReference type="PRINTS" id="PR01415">
    <property type="entry name" value="ANKYRIN"/>
</dbReference>
<sequence>MDWQEAIRIGNVEELRTILGRNSVEVNTRDPYGRTVLYMAVLADQNEIVKILLENNANPDIGCRCGTTPLSKAAELGNLDVLTFLLQKGAKLNTRNADGESPEDLAWHNGHEAVLFRINQHKIKRVDAFMKAAKKGCITEMQGLMASGVDLRHRDAQGDSGFDLAVQSGRVNAVRFLLQSDAGIDVSEPDSRGRGITPLHRAAQNGHEAVVSLLLEYGARPNMIDYRMMTPLHHAAQRGHTEVISTFWRYMGCGVPVELDALGRNGITPLMLAAKHRRTVAVNRLLELGADPSLKDGMGETAWDKWKNNLD</sequence>
<feature type="repeat" description="ANK" evidence="3">
    <location>
        <begin position="32"/>
        <end position="64"/>
    </location>
</feature>
<organism evidence="4 5">
    <name type="scientific">Penicillium cataractarum</name>
    <dbReference type="NCBI Taxonomy" id="2100454"/>
    <lineage>
        <taxon>Eukaryota</taxon>
        <taxon>Fungi</taxon>
        <taxon>Dikarya</taxon>
        <taxon>Ascomycota</taxon>
        <taxon>Pezizomycotina</taxon>
        <taxon>Eurotiomycetes</taxon>
        <taxon>Eurotiomycetidae</taxon>
        <taxon>Eurotiales</taxon>
        <taxon>Aspergillaceae</taxon>
        <taxon>Penicillium</taxon>
    </lineage>
</organism>
<keyword evidence="2 3" id="KW-0040">ANK repeat</keyword>
<evidence type="ECO:0000256" key="1">
    <source>
        <dbReference type="ARBA" id="ARBA00022737"/>
    </source>
</evidence>
<keyword evidence="5" id="KW-1185">Reference proteome</keyword>
<dbReference type="InterPro" id="IPR002110">
    <property type="entry name" value="Ankyrin_rpt"/>
</dbReference>
<dbReference type="AlphaFoldDB" id="A0A9W9VWM5"/>
<proteinExistence type="predicted"/>
<feature type="repeat" description="ANK" evidence="3">
    <location>
        <begin position="65"/>
        <end position="97"/>
    </location>
</feature>
<dbReference type="PROSITE" id="PS50088">
    <property type="entry name" value="ANK_REPEAT"/>
    <property type="match status" value="5"/>
</dbReference>
<dbReference type="SMART" id="SM00248">
    <property type="entry name" value="ANK"/>
    <property type="match status" value="7"/>
</dbReference>
<dbReference type="EMBL" id="JAPZBS010000001">
    <property type="protein sequence ID" value="KAJ5390643.1"/>
    <property type="molecule type" value="Genomic_DNA"/>
</dbReference>
<evidence type="ECO:0000256" key="3">
    <source>
        <dbReference type="PROSITE-ProRule" id="PRU00023"/>
    </source>
</evidence>
<gene>
    <name evidence="4" type="ORF">N7496_001711</name>
</gene>
<keyword evidence="1" id="KW-0677">Repeat</keyword>
<evidence type="ECO:0000256" key="2">
    <source>
        <dbReference type="ARBA" id="ARBA00023043"/>
    </source>
</evidence>
<name>A0A9W9VWM5_9EURO</name>
<dbReference type="Gene3D" id="1.25.40.20">
    <property type="entry name" value="Ankyrin repeat-containing domain"/>
    <property type="match status" value="3"/>
</dbReference>
<comment type="caution">
    <text evidence="4">The sequence shown here is derived from an EMBL/GenBank/DDBJ whole genome shotgun (WGS) entry which is preliminary data.</text>
</comment>
<dbReference type="RefSeq" id="XP_056561371.1">
    <property type="nucleotide sequence ID" value="XM_056694642.1"/>
</dbReference>
<dbReference type="PANTHER" id="PTHR24173:SF74">
    <property type="entry name" value="ANKYRIN REPEAT DOMAIN-CONTAINING PROTEIN 16"/>
    <property type="match status" value="1"/>
</dbReference>
<dbReference type="OrthoDB" id="341259at2759"/>
<dbReference type="SUPFAM" id="SSF48403">
    <property type="entry name" value="Ankyrin repeat"/>
    <property type="match status" value="1"/>
</dbReference>
<reference evidence="4" key="1">
    <citation type="submission" date="2022-11" db="EMBL/GenBank/DDBJ databases">
        <authorList>
            <person name="Petersen C."/>
        </authorList>
    </citation>
    <scope>NUCLEOTIDE SEQUENCE</scope>
    <source>
        <strain evidence="4">IBT 29864</strain>
    </source>
</reference>
<evidence type="ECO:0000313" key="4">
    <source>
        <dbReference type="EMBL" id="KAJ5390643.1"/>
    </source>
</evidence>
<dbReference type="PANTHER" id="PTHR24173">
    <property type="entry name" value="ANKYRIN REPEAT CONTAINING"/>
    <property type="match status" value="1"/>
</dbReference>
<feature type="repeat" description="ANK" evidence="3">
    <location>
        <begin position="194"/>
        <end position="226"/>
    </location>
</feature>
<dbReference type="PROSITE" id="PS50297">
    <property type="entry name" value="ANK_REP_REGION"/>
    <property type="match status" value="4"/>
</dbReference>
<reference evidence="4" key="2">
    <citation type="journal article" date="2023" name="IMA Fungus">
        <title>Comparative genomic study of the Penicillium genus elucidates a diverse pangenome and 15 lateral gene transfer events.</title>
        <authorList>
            <person name="Petersen C."/>
            <person name="Sorensen T."/>
            <person name="Nielsen M.R."/>
            <person name="Sondergaard T.E."/>
            <person name="Sorensen J.L."/>
            <person name="Fitzpatrick D.A."/>
            <person name="Frisvad J.C."/>
            <person name="Nielsen K.L."/>
        </authorList>
    </citation>
    <scope>NUCLEOTIDE SEQUENCE</scope>
    <source>
        <strain evidence="4">IBT 29864</strain>
    </source>
</reference>
<evidence type="ECO:0000313" key="5">
    <source>
        <dbReference type="Proteomes" id="UP001147782"/>
    </source>
</evidence>